<keyword evidence="2" id="KW-1185">Reference proteome</keyword>
<dbReference type="InterPro" id="IPR036863">
    <property type="entry name" value="PSII_PsbH_sf"/>
</dbReference>
<organism evidence="1 2">
    <name type="scientific">Dendrobium catenatum</name>
    <dbReference type="NCBI Taxonomy" id="906689"/>
    <lineage>
        <taxon>Eukaryota</taxon>
        <taxon>Viridiplantae</taxon>
        <taxon>Streptophyta</taxon>
        <taxon>Embryophyta</taxon>
        <taxon>Tracheophyta</taxon>
        <taxon>Spermatophyta</taxon>
        <taxon>Magnoliopsida</taxon>
        <taxon>Liliopsida</taxon>
        <taxon>Asparagales</taxon>
        <taxon>Orchidaceae</taxon>
        <taxon>Epidendroideae</taxon>
        <taxon>Malaxideae</taxon>
        <taxon>Dendrobiinae</taxon>
        <taxon>Dendrobium</taxon>
    </lineage>
</organism>
<name>A0A2I0X0Q9_9ASPA</name>
<reference evidence="1 2" key="2">
    <citation type="journal article" date="2017" name="Nature">
        <title>The Apostasia genome and the evolution of orchids.</title>
        <authorList>
            <person name="Zhang G.Q."/>
            <person name="Liu K.W."/>
            <person name="Li Z."/>
            <person name="Lohaus R."/>
            <person name="Hsiao Y.Y."/>
            <person name="Niu S.C."/>
            <person name="Wang J.Y."/>
            <person name="Lin Y.C."/>
            <person name="Xu Q."/>
            <person name="Chen L.J."/>
            <person name="Yoshida K."/>
            <person name="Fujiwara S."/>
            <person name="Wang Z.W."/>
            <person name="Zhang Y.Q."/>
            <person name="Mitsuda N."/>
            <person name="Wang M."/>
            <person name="Liu G.H."/>
            <person name="Pecoraro L."/>
            <person name="Huang H.X."/>
            <person name="Xiao X.J."/>
            <person name="Lin M."/>
            <person name="Wu X.Y."/>
            <person name="Wu W.L."/>
            <person name="Chen Y.Y."/>
            <person name="Chang S.B."/>
            <person name="Sakamoto S."/>
            <person name="Ohme-Takagi M."/>
            <person name="Yagi M."/>
            <person name="Zeng S.J."/>
            <person name="Shen C.Y."/>
            <person name="Yeh C.M."/>
            <person name="Luo Y.B."/>
            <person name="Tsai W.C."/>
            <person name="Van de Peer Y."/>
            <person name="Liu Z.J."/>
        </authorList>
    </citation>
    <scope>NUCLEOTIDE SEQUENCE [LARGE SCALE GENOMIC DNA]</scope>
    <source>
        <tissue evidence="1">The whole plant</tissue>
    </source>
</reference>
<dbReference type="GO" id="GO:0009523">
    <property type="term" value="C:photosystem II"/>
    <property type="evidence" value="ECO:0007669"/>
    <property type="project" value="InterPro"/>
</dbReference>
<dbReference type="Proteomes" id="UP000233837">
    <property type="component" value="Unassembled WGS sequence"/>
</dbReference>
<dbReference type="EMBL" id="KZ502235">
    <property type="protein sequence ID" value="PKU81489.1"/>
    <property type="molecule type" value="Genomic_DNA"/>
</dbReference>
<dbReference type="GO" id="GO:0042301">
    <property type="term" value="F:phosphate ion binding"/>
    <property type="evidence" value="ECO:0007669"/>
    <property type="project" value="InterPro"/>
</dbReference>
<accession>A0A2I0X0Q9</accession>
<reference evidence="1 2" key="1">
    <citation type="journal article" date="2016" name="Sci. Rep.">
        <title>The Dendrobium catenatum Lindl. genome sequence provides insights into polysaccharide synthase, floral development and adaptive evolution.</title>
        <authorList>
            <person name="Zhang G.Q."/>
            <person name="Xu Q."/>
            <person name="Bian C."/>
            <person name="Tsai W.C."/>
            <person name="Yeh C.M."/>
            <person name="Liu K.W."/>
            <person name="Yoshida K."/>
            <person name="Zhang L.S."/>
            <person name="Chang S.B."/>
            <person name="Chen F."/>
            <person name="Shi Y."/>
            <person name="Su Y.Y."/>
            <person name="Zhang Y.Q."/>
            <person name="Chen L.J."/>
            <person name="Yin Y."/>
            <person name="Lin M."/>
            <person name="Huang H."/>
            <person name="Deng H."/>
            <person name="Wang Z.W."/>
            <person name="Zhu S.L."/>
            <person name="Zhao X."/>
            <person name="Deng C."/>
            <person name="Niu S.C."/>
            <person name="Huang J."/>
            <person name="Wang M."/>
            <person name="Liu G.H."/>
            <person name="Yang H.J."/>
            <person name="Xiao X.J."/>
            <person name="Hsiao Y.Y."/>
            <person name="Wu W.L."/>
            <person name="Chen Y.Y."/>
            <person name="Mitsuda N."/>
            <person name="Ohme-Takagi M."/>
            <person name="Luo Y.B."/>
            <person name="Van de Peer Y."/>
            <person name="Liu Z.J."/>
        </authorList>
    </citation>
    <scope>NUCLEOTIDE SEQUENCE [LARGE SCALE GENOMIC DNA]</scope>
    <source>
        <tissue evidence="1">The whole plant</tissue>
    </source>
</reference>
<evidence type="ECO:0000313" key="1">
    <source>
        <dbReference type="EMBL" id="PKU81489.1"/>
    </source>
</evidence>
<dbReference type="GO" id="GO:0050821">
    <property type="term" value="P:protein stabilization"/>
    <property type="evidence" value="ECO:0007669"/>
    <property type="project" value="InterPro"/>
</dbReference>
<evidence type="ECO:0000313" key="2">
    <source>
        <dbReference type="Proteomes" id="UP000233837"/>
    </source>
</evidence>
<dbReference type="STRING" id="906689.A0A2I0X0Q9"/>
<gene>
    <name evidence="1" type="primary">psbH</name>
    <name evidence="1" type="ORF">MA16_Dca007596</name>
</gene>
<dbReference type="Gene3D" id="1.20.5.880">
    <property type="entry name" value="Photosystem II reaction center protein H"/>
    <property type="match status" value="1"/>
</dbReference>
<protein>
    <submittedName>
        <fullName evidence="1">Photosystem II reaction center protein H</fullName>
    </submittedName>
</protein>
<dbReference type="AlphaFoldDB" id="A0A2I0X0Q9"/>
<dbReference type="SUPFAM" id="SSF161025">
    <property type="entry name" value="Photosystem II 10 kDa phosphoprotein PsbH"/>
    <property type="match status" value="1"/>
</dbReference>
<proteinExistence type="predicted"/>
<sequence>MATKIIESSSRSGPRQKWCREFIKTIEFGILKRNSIVGDYTTYRIFNGTICIFLSIILEIYNSSVLLDGISIN</sequence>
<dbReference type="GO" id="GO:0015979">
    <property type="term" value="P:photosynthesis"/>
    <property type="evidence" value="ECO:0007669"/>
    <property type="project" value="InterPro"/>
</dbReference>